<name>A0A3G5AC95_9VIRU</name>
<protein>
    <submittedName>
        <fullName evidence="1">Uncharacterized protein</fullName>
    </submittedName>
</protein>
<sequence length="327" mass="37113">MNEYDRELMSLVERADAGDVSAQNSLHNYFFDEDDLLQNFDDPVVMNFYHKGALSKGPYSLYQLAIIYLCHKPHLDKTRGLAFLQESIHANCSQAYFVMAVYHKNKVFADIGDTPEEQAMKYNYFLNLAFEMENSNAYILKAKDTSNIVSKEALLKKAAQLGNVNALSYLGQFYTEKGIYGLAVNVLNEGCDKMNSHAYFNYAILYRDGKGCEKDMQMAMDLFEKSVGLGNVRALVCLGSIWHDRGEYVKAEPYYLEAIAKNDGLACYNMGLIRVADKQYLEALKLFKLGARWGDKSSITKLQRCKLTKNSTDEEIIEKLSTAKTHL</sequence>
<dbReference type="SMART" id="SM00028">
    <property type="entry name" value="TPR"/>
    <property type="match status" value="2"/>
</dbReference>
<dbReference type="InterPro" id="IPR011990">
    <property type="entry name" value="TPR-like_helical_dom_sf"/>
</dbReference>
<dbReference type="SMART" id="SM00671">
    <property type="entry name" value="SEL1"/>
    <property type="match status" value="3"/>
</dbReference>
<dbReference type="InterPro" id="IPR019734">
    <property type="entry name" value="TPR_rpt"/>
</dbReference>
<organism evidence="1">
    <name type="scientific">Hyperionvirus sp</name>
    <dbReference type="NCBI Taxonomy" id="2487770"/>
    <lineage>
        <taxon>Viruses</taxon>
        <taxon>Varidnaviria</taxon>
        <taxon>Bamfordvirae</taxon>
        <taxon>Nucleocytoviricota</taxon>
        <taxon>Megaviricetes</taxon>
        <taxon>Imitervirales</taxon>
        <taxon>Mimiviridae</taxon>
        <taxon>Klosneuvirinae</taxon>
    </lineage>
</organism>
<dbReference type="Gene3D" id="1.25.40.10">
    <property type="entry name" value="Tetratricopeptide repeat domain"/>
    <property type="match status" value="2"/>
</dbReference>
<dbReference type="InterPro" id="IPR006597">
    <property type="entry name" value="Sel1-like"/>
</dbReference>
<reference evidence="1" key="1">
    <citation type="submission" date="2018-10" db="EMBL/GenBank/DDBJ databases">
        <title>Hidden diversity of soil giant viruses.</title>
        <authorList>
            <person name="Schulz F."/>
            <person name="Alteio L."/>
            <person name="Goudeau D."/>
            <person name="Ryan E.M."/>
            <person name="Malmstrom R.R."/>
            <person name="Blanchard J."/>
            <person name="Woyke T."/>
        </authorList>
    </citation>
    <scope>NUCLEOTIDE SEQUENCE</scope>
    <source>
        <strain evidence="1">HYV1</strain>
    </source>
</reference>
<dbReference type="PANTHER" id="PTHR11102:SF160">
    <property type="entry name" value="ERAD-ASSOCIATED E3 UBIQUITIN-PROTEIN LIGASE COMPONENT HRD3"/>
    <property type="match status" value="1"/>
</dbReference>
<dbReference type="EMBL" id="MK072427">
    <property type="protein sequence ID" value="AYV84855.1"/>
    <property type="molecule type" value="Genomic_DNA"/>
</dbReference>
<dbReference type="SUPFAM" id="SSF81901">
    <property type="entry name" value="HCP-like"/>
    <property type="match status" value="1"/>
</dbReference>
<accession>A0A3G5AC95</accession>
<dbReference type="PANTHER" id="PTHR11102">
    <property type="entry name" value="SEL-1-LIKE PROTEIN"/>
    <property type="match status" value="1"/>
</dbReference>
<evidence type="ECO:0000313" key="1">
    <source>
        <dbReference type="EMBL" id="AYV84855.1"/>
    </source>
</evidence>
<proteinExistence type="predicted"/>
<dbReference type="InterPro" id="IPR050767">
    <property type="entry name" value="Sel1_AlgK"/>
</dbReference>
<gene>
    <name evidence="1" type="ORF">Hyperionvirus45_4</name>
</gene>